<feature type="transmembrane region" description="Helical" evidence="1">
    <location>
        <begin position="130"/>
        <end position="155"/>
    </location>
</feature>
<dbReference type="AlphaFoldDB" id="A0A8D5UJ99"/>
<proteinExistence type="predicted"/>
<sequence length="321" mass="37123">MSLDTGSHLLFGFTMAGLSYLDPAVSGDPTLAQVVMVGTVVGSNAPDFDSVVRLKGYSAYIRYHRGITHSIPAWFIWPAVIGVPLAAGYQVWDHFWTLYGWILLSVLFHVILDLFNTYGVQIARPFVKKWFHLDILAIFEPFLFVVHLGGLWLWYQGADPRQVFGWVYAITVGYIAVRAWHHHRVIDRVLRETGVEGVCHVLPTFHWFHWLFVVETEDGYYTGRVSGRSVQVEDFYPKAQEHSAIQASMKTDGVRAFLSFAQWVHVTCRELQDGYEVIWSDVRFWYDKKLPFGVNVRLDKKGNVVWQRLGWRKRLWDPPFV</sequence>
<accession>A0A8D5UJ99</accession>
<dbReference type="Pfam" id="PF04307">
    <property type="entry name" value="YdjM"/>
    <property type="match status" value="1"/>
</dbReference>
<keyword evidence="3" id="KW-1185">Reference proteome</keyword>
<dbReference type="InterPro" id="IPR007404">
    <property type="entry name" value="YdjM-like"/>
</dbReference>
<dbReference type="RefSeq" id="WP_246512118.1">
    <property type="nucleotide sequence ID" value="NZ_AP024601.1"/>
</dbReference>
<keyword evidence="1" id="KW-0812">Transmembrane</keyword>
<dbReference type="InterPro" id="IPR053170">
    <property type="entry name" value="Transcription_regulator"/>
</dbReference>
<organism evidence="2 3">
    <name type="scientific">Polycladomyces abyssicola</name>
    <dbReference type="NCBI Taxonomy" id="1125966"/>
    <lineage>
        <taxon>Bacteria</taxon>
        <taxon>Bacillati</taxon>
        <taxon>Bacillota</taxon>
        <taxon>Bacilli</taxon>
        <taxon>Bacillales</taxon>
        <taxon>Thermoactinomycetaceae</taxon>
        <taxon>Polycladomyces</taxon>
    </lineage>
</organism>
<dbReference type="EMBL" id="AP024601">
    <property type="protein sequence ID" value="BCU82852.1"/>
    <property type="molecule type" value="Genomic_DNA"/>
</dbReference>
<feature type="transmembrane region" description="Helical" evidence="1">
    <location>
        <begin position="98"/>
        <end position="118"/>
    </location>
</feature>
<gene>
    <name evidence="2" type="primary">yfhP</name>
    <name evidence="2" type="ORF">JIR001_26350</name>
</gene>
<dbReference type="PANTHER" id="PTHR40031:SF1">
    <property type="entry name" value="MEMBRANE-BOUND METAL-DEPENDENT HYDROLASE"/>
    <property type="match status" value="1"/>
</dbReference>
<reference evidence="2" key="2">
    <citation type="journal article" date="2021" name="Microbiol. Resour. Announc.">
        <title>Complete Genome Sequence of Polycladomyces abyssicola JIR-001T, Isolated from Hemipelagic Sediment in Deep Seawater.</title>
        <authorList>
            <person name="Tsubouchi T."/>
            <person name="Kaneko Y."/>
        </authorList>
    </citation>
    <scope>NUCLEOTIDE SEQUENCE</scope>
    <source>
        <strain evidence="2">JIR-001</strain>
    </source>
</reference>
<dbReference type="KEGG" id="pabs:JIR001_26350"/>
<keyword evidence="1" id="KW-1133">Transmembrane helix</keyword>
<dbReference type="PANTHER" id="PTHR40031">
    <property type="entry name" value="HYPOTHETICAL MEMBRANE SPANNING PROTEIN"/>
    <property type="match status" value="1"/>
</dbReference>
<evidence type="ECO:0000313" key="2">
    <source>
        <dbReference type="EMBL" id="BCU82852.1"/>
    </source>
</evidence>
<keyword evidence="1" id="KW-0472">Membrane</keyword>
<dbReference type="Proteomes" id="UP000677436">
    <property type="component" value="Chromosome"/>
</dbReference>
<feature type="transmembrane region" description="Helical" evidence="1">
    <location>
        <begin position="161"/>
        <end position="181"/>
    </location>
</feature>
<reference evidence="2" key="1">
    <citation type="journal article" date="2013" name="Int. J. Syst. Evol. Microbiol.">
        <title>Polycladomyces abyssicola gen. nov., sp. nov., a thermophilic filamentous bacterium isolated from hemipelagic sediment.</title>
        <authorList>
            <person name="Tsubouchi T."/>
            <person name="Shimane Y."/>
            <person name="Mori K."/>
            <person name="Usui K."/>
            <person name="Hiraki T."/>
            <person name="Tame A."/>
            <person name="Uematsu K."/>
            <person name="Maruyama T."/>
            <person name="Hatada Y."/>
        </authorList>
    </citation>
    <scope>NUCLEOTIDE SEQUENCE</scope>
    <source>
        <strain evidence="2">JIR-001</strain>
    </source>
</reference>
<evidence type="ECO:0000313" key="3">
    <source>
        <dbReference type="Proteomes" id="UP000677436"/>
    </source>
</evidence>
<feature type="transmembrane region" description="Helical" evidence="1">
    <location>
        <begin position="71"/>
        <end position="92"/>
    </location>
</feature>
<protein>
    <recommendedName>
        <fullName evidence="4">Metal-dependent hydrolase</fullName>
    </recommendedName>
</protein>
<evidence type="ECO:0000256" key="1">
    <source>
        <dbReference type="SAM" id="Phobius"/>
    </source>
</evidence>
<evidence type="ECO:0008006" key="4">
    <source>
        <dbReference type="Google" id="ProtNLM"/>
    </source>
</evidence>
<name>A0A8D5UJ99_9BACL</name>